<proteinExistence type="inferred from homology"/>
<dbReference type="Gene3D" id="2.60.40.790">
    <property type="match status" value="1"/>
</dbReference>
<gene>
    <name evidence="5" type="ORF">WJX74_010987</name>
</gene>
<comment type="caution">
    <text evidence="5">The sequence shown here is derived from an EMBL/GenBank/DDBJ whole genome shotgun (WGS) entry which is preliminary data.</text>
</comment>
<evidence type="ECO:0000313" key="6">
    <source>
        <dbReference type="Proteomes" id="UP001438707"/>
    </source>
</evidence>
<dbReference type="AlphaFoldDB" id="A0AAW1RBM3"/>
<feature type="domain" description="SHSP" evidence="4">
    <location>
        <begin position="82"/>
        <end position="206"/>
    </location>
</feature>
<name>A0AAW1RBM3_9CHLO</name>
<dbReference type="PROSITE" id="PS01031">
    <property type="entry name" value="SHSP"/>
    <property type="match status" value="1"/>
</dbReference>
<dbReference type="EMBL" id="JALJOS010000015">
    <property type="protein sequence ID" value="KAK9830871.1"/>
    <property type="molecule type" value="Genomic_DNA"/>
</dbReference>
<organism evidence="5 6">
    <name type="scientific">Apatococcus lobatus</name>
    <dbReference type="NCBI Taxonomy" id="904363"/>
    <lineage>
        <taxon>Eukaryota</taxon>
        <taxon>Viridiplantae</taxon>
        <taxon>Chlorophyta</taxon>
        <taxon>core chlorophytes</taxon>
        <taxon>Trebouxiophyceae</taxon>
        <taxon>Chlorellales</taxon>
        <taxon>Chlorellaceae</taxon>
        <taxon>Apatococcus</taxon>
    </lineage>
</organism>
<reference evidence="5 6" key="1">
    <citation type="journal article" date="2024" name="Nat. Commun.">
        <title>Phylogenomics reveals the evolutionary origins of lichenization in chlorophyte algae.</title>
        <authorList>
            <person name="Puginier C."/>
            <person name="Libourel C."/>
            <person name="Otte J."/>
            <person name="Skaloud P."/>
            <person name="Haon M."/>
            <person name="Grisel S."/>
            <person name="Petersen M."/>
            <person name="Berrin J.G."/>
            <person name="Delaux P.M."/>
            <person name="Dal Grande F."/>
            <person name="Keller J."/>
        </authorList>
    </citation>
    <scope>NUCLEOTIDE SEQUENCE [LARGE SCALE GENOMIC DNA]</scope>
    <source>
        <strain evidence="5 6">SAG 2145</strain>
    </source>
</reference>
<dbReference type="CDD" id="cd06464">
    <property type="entry name" value="ACD_sHsps-like"/>
    <property type="match status" value="1"/>
</dbReference>
<evidence type="ECO:0000313" key="5">
    <source>
        <dbReference type="EMBL" id="KAK9830871.1"/>
    </source>
</evidence>
<dbReference type="SUPFAM" id="SSF49764">
    <property type="entry name" value="HSP20-like chaperones"/>
    <property type="match status" value="1"/>
</dbReference>
<keyword evidence="6" id="KW-1185">Reference proteome</keyword>
<protein>
    <recommendedName>
        <fullName evidence="4">SHSP domain-containing protein</fullName>
    </recommendedName>
</protein>
<evidence type="ECO:0000256" key="2">
    <source>
        <dbReference type="PROSITE-ProRule" id="PRU00285"/>
    </source>
</evidence>
<accession>A0AAW1RBM3</accession>
<comment type="similarity">
    <text evidence="2 3">Belongs to the small heat shock protein (HSP20) family.</text>
</comment>
<evidence type="ECO:0000256" key="3">
    <source>
        <dbReference type="RuleBase" id="RU003616"/>
    </source>
</evidence>
<dbReference type="Pfam" id="PF00011">
    <property type="entry name" value="HSP20"/>
    <property type="match status" value="1"/>
</dbReference>
<evidence type="ECO:0000259" key="4">
    <source>
        <dbReference type="PROSITE" id="PS01031"/>
    </source>
</evidence>
<dbReference type="InterPro" id="IPR031107">
    <property type="entry name" value="Small_HSP"/>
</dbReference>
<dbReference type="PANTHER" id="PTHR11527">
    <property type="entry name" value="HEAT-SHOCK PROTEIN 20 FAMILY MEMBER"/>
    <property type="match status" value="1"/>
</dbReference>
<dbReference type="InterPro" id="IPR008978">
    <property type="entry name" value="HSP20-like_chaperone"/>
</dbReference>
<dbReference type="InterPro" id="IPR002068">
    <property type="entry name" value="A-crystallin/Hsp20_dom"/>
</dbReference>
<evidence type="ECO:0000256" key="1">
    <source>
        <dbReference type="ARBA" id="ARBA00023016"/>
    </source>
</evidence>
<keyword evidence="1" id="KW-0346">Stress response</keyword>
<sequence>MSQALLPNPLNFARVGCISSGGKRGVFSHSNCSRSKTRACTVRAGSFTGRPISRSAIANEDVLVNILKDVVKTLSFPGNVQKPTEALQLAVDEYEEGQYYTWCADIPGVEQDQLKVQIDFKDRYLVISGQRELPSDSDYGTDHDLSVRVRRAERESGTFYRKVQLPSDADHDSGSISAQVSDGVLKVTVYKLLPCPKQGELEVDVNF</sequence>
<dbReference type="Proteomes" id="UP001438707">
    <property type="component" value="Unassembled WGS sequence"/>
</dbReference>